<protein>
    <submittedName>
        <fullName evidence="2">Lian-aa1 retrotransposon protein</fullName>
    </submittedName>
</protein>
<keyword evidence="3" id="KW-1185">Reference proteome</keyword>
<dbReference type="CDD" id="cd09276">
    <property type="entry name" value="Rnase_HI_RT_non_LTR"/>
    <property type="match status" value="1"/>
</dbReference>
<sequence length="256" mass="28089">MCRRSFDQTWGLRPAMVYWIYSAILRPRLLYAAVIWWSRAQKVAARVALEHVRALILRGALGAIRTTPVVAMGVLFDVEPFHLPIVAAAARAAHRLQCEGNGGLVPGTPNSLTAYSPTVFRMPQDRMSAIRASKATYKVCFPQREDWLRPQGPKLNSGIILFTDGSMTGSGSGASIYCREKGISESIPLGRFATVFQSEVMAILCCAQDLLANGTRGERISICSDSQAALRALDSLTIISRLVWDCKAVLEDSKEQ</sequence>
<proteinExistence type="predicted"/>
<gene>
    <name evidence="2" type="ORF">RF55_11512</name>
</gene>
<keyword evidence="1" id="KW-0812">Transmembrane</keyword>
<dbReference type="GO" id="GO:0003676">
    <property type="term" value="F:nucleic acid binding"/>
    <property type="evidence" value="ECO:0007669"/>
    <property type="project" value="InterPro"/>
</dbReference>
<dbReference type="PaxDb" id="67767-A0A0J7KFE5"/>
<accession>A0A0J7KFE5</accession>
<comment type="caution">
    <text evidence="2">The sequence shown here is derived from an EMBL/GenBank/DDBJ whole genome shotgun (WGS) entry which is preliminary data.</text>
</comment>
<evidence type="ECO:0000313" key="3">
    <source>
        <dbReference type="Proteomes" id="UP000036403"/>
    </source>
</evidence>
<reference evidence="2 3" key="1">
    <citation type="submission" date="2015-04" db="EMBL/GenBank/DDBJ databases">
        <title>Lasius niger genome sequencing.</title>
        <authorList>
            <person name="Konorov E.A."/>
            <person name="Nikitin M.A."/>
            <person name="Kirill M.V."/>
            <person name="Chang P."/>
        </authorList>
    </citation>
    <scope>NUCLEOTIDE SEQUENCE [LARGE SCALE GENOMIC DNA]</scope>
    <source>
        <tissue evidence="2">Whole</tissue>
    </source>
</reference>
<feature type="transmembrane region" description="Helical" evidence="1">
    <location>
        <begin position="16"/>
        <end position="37"/>
    </location>
</feature>
<keyword evidence="1" id="KW-1133">Transmembrane helix</keyword>
<dbReference type="InterPro" id="IPR036397">
    <property type="entry name" value="RNaseH_sf"/>
</dbReference>
<evidence type="ECO:0000256" key="1">
    <source>
        <dbReference type="SAM" id="Phobius"/>
    </source>
</evidence>
<dbReference type="EMBL" id="LBMM01008384">
    <property type="protein sequence ID" value="KMQ88926.1"/>
    <property type="molecule type" value="Genomic_DNA"/>
</dbReference>
<dbReference type="InterPro" id="IPR012337">
    <property type="entry name" value="RNaseH-like_sf"/>
</dbReference>
<dbReference type="AlphaFoldDB" id="A0A0J7KFE5"/>
<dbReference type="Gene3D" id="3.30.420.10">
    <property type="entry name" value="Ribonuclease H-like superfamily/Ribonuclease H"/>
    <property type="match status" value="1"/>
</dbReference>
<organism evidence="2 3">
    <name type="scientific">Lasius niger</name>
    <name type="common">Black garden ant</name>
    <dbReference type="NCBI Taxonomy" id="67767"/>
    <lineage>
        <taxon>Eukaryota</taxon>
        <taxon>Metazoa</taxon>
        <taxon>Ecdysozoa</taxon>
        <taxon>Arthropoda</taxon>
        <taxon>Hexapoda</taxon>
        <taxon>Insecta</taxon>
        <taxon>Pterygota</taxon>
        <taxon>Neoptera</taxon>
        <taxon>Endopterygota</taxon>
        <taxon>Hymenoptera</taxon>
        <taxon>Apocrita</taxon>
        <taxon>Aculeata</taxon>
        <taxon>Formicoidea</taxon>
        <taxon>Formicidae</taxon>
        <taxon>Formicinae</taxon>
        <taxon>Lasius</taxon>
        <taxon>Lasius</taxon>
    </lineage>
</organism>
<keyword evidence="1" id="KW-0472">Membrane</keyword>
<name>A0A0J7KFE5_LASNI</name>
<evidence type="ECO:0000313" key="2">
    <source>
        <dbReference type="EMBL" id="KMQ88926.1"/>
    </source>
</evidence>
<dbReference type="SUPFAM" id="SSF53098">
    <property type="entry name" value="Ribonuclease H-like"/>
    <property type="match status" value="1"/>
</dbReference>
<dbReference type="Proteomes" id="UP000036403">
    <property type="component" value="Unassembled WGS sequence"/>
</dbReference>
<dbReference type="OrthoDB" id="7547758at2759"/>